<feature type="transmembrane region" description="Helical" evidence="1">
    <location>
        <begin position="599"/>
        <end position="617"/>
    </location>
</feature>
<protein>
    <submittedName>
        <fullName evidence="2">Uncharacterized protein</fullName>
    </submittedName>
</protein>
<keyword evidence="3" id="KW-1185">Reference proteome</keyword>
<organism evidence="2 3">
    <name type="scientific">Phreatobacter aquaticus</name>
    <dbReference type="NCBI Taxonomy" id="2570229"/>
    <lineage>
        <taxon>Bacteria</taxon>
        <taxon>Pseudomonadati</taxon>
        <taxon>Pseudomonadota</taxon>
        <taxon>Alphaproteobacteria</taxon>
        <taxon>Hyphomicrobiales</taxon>
        <taxon>Phreatobacteraceae</taxon>
        <taxon>Phreatobacter</taxon>
    </lineage>
</organism>
<dbReference type="Proteomes" id="UP000298588">
    <property type="component" value="Chromosome"/>
</dbReference>
<gene>
    <name evidence="2" type="ORF">E8L99_17625</name>
</gene>
<reference evidence="2 3" key="1">
    <citation type="submission" date="2019-04" db="EMBL/GenBank/DDBJ databases">
        <title>Phreatobacter aquaticus sp. nov.</title>
        <authorList>
            <person name="Choi A."/>
            <person name="Baek K."/>
        </authorList>
    </citation>
    <scope>NUCLEOTIDE SEQUENCE [LARGE SCALE GENOMIC DNA]</scope>
    <source>
        <strain evidence="2 3">NMCR1094</strain>
    </source>
</reference>
<name>A0A4D7QRA2_9HYPH</name>
<evidence type="ECO:0000313" key="2">
    <source>
        <dbReference type="EMBL" id="QCK87447.1"/>
    </source>
</evidence>
<dbReference type="EMBL" id="CP039865">
    <property type="protein sequence ID" value="QCK87447.1"/>
    <property type="molecule type" value="Genomic_DNA"/>
</dbReference>
<sequence length="967" mass="100155">MATLSTIISVSAQDQASGVLNTLASNIQRLAGQTASATASMARNVATVAAVQASQAAQAVAAPIQNAARSMLNGEVTWQRAANRYAMATENLREAEARSWGATDRQIEARREQMVGANMRRHREALALAHQVARESGISAGQVLNGMADLAFAGMRDHVVRALMPGIAKYALAGDTDLQTAATATRQSVMAIGGEDALNNAQRATEIARRANTQTAAAANATAAKVQDIEMAMRSGGNAYVANARRAAIADADQRGLSGAERQRIIDEAVFKARREAVADAGQLIDRGFEPGQAGRAVGAMTNRLSAMTPQGRRAALDAGVNPLDYMTLPPNVGQKIMESVVRSLPQLPEATRRAAEAVWNDTTKSVRQRYDEANAIIAQRGGAGGTAMTVRDSLKAQRLAQEAVENNAVSVDIRRMYNELKARGMNEATMRRVFGAHYSPEIAELDPARSAAIAKQIEGAENNPLYLESLSNIMKTGLPAAVHALSAVFDEFQKKLFETFGPEVIAGISKLREMLTSVTDAISAKDGNGDFISPGLREVVKWASLAAAGLAVVAPIIAGIALAALGLKVVWGGLMAIAAGALAVVKFGAAIVGALMSIPVAIGAVVAAAAGLAIFNDLGGSLAPFMAAIEAAKAAWASLVEAGKAALSGDWSKAGELAMSALRSIGSGLWSLGESLGRAALGAVQAAGPAISSWASEVWQSMKQLGKNMEADFDAAVMRFGESVRSGVGATVEWLTGAWDSAVASVSAKFTALGDAIKSAIQGALDTVTGTFDRFMARIDGWIASLRSRLPSFLGGTPAEPATPAVPSVPQLQGPAGADWTEPFKRMGGAASEAERQVTPVSTAIRDVGTNAGSAAGQLDAVRNALSAIARMPVPAMPSMPAAPSPAAPAVPAVQPVNAGQSASVQGFRSFQEAGVEPRAQRVEIGSGSIDVRVRAERGSEAFTSAQTSGRIAAKLDAGVNDSAWI</sequence>
<keyword evidence="1" id="KW-1133">Transmembrane helix</keyword>
<evidence type="ECO:0000313" key="3">
    <source>
        <dbReference type="Proteomes" id="UP000298588"/>
    </source>
</evidence>
<accession>A0A4D7QRA2</accession>
<keyword evidence="1" id="KW-0812">Transmembrane</keyword>
<dbReference type="AlphaFoldDB" id="A0A4D7QRA2"/>
<evidence type="ECO:0000256" key="1">
    <source>
        <dbReference type="SAM" id="Phobius"/>
    </source>
</evidence>
<keyword evidence="1" id="KW-0472">Membrane</keyword>
<feature type="transmembrane region" description="Helical" evidence="1">
    <location>
        <begin position="543"/>
        <end position="563"/>
    </location>
</feature>
<dbReference type="KEGG" id="paqt:E8L99_17625"/>
<proteinExistence type="predicted"/>
<dbReference type="RefSeq" id="WP_137100776.1">
    <property type="nucleotide sequence ID" value="NZ_CP039865.1"/>
</dbReference>